<dbReference type="EMBL" id="CP119312">
    <property type="protein sequence ID" value="WEK04151.1"/>
    <property type="molecule type" value="Genomic_DNA"/>
</dbReference>
<proteinExistence type="predicted"/>
<evidence type="ECO:0000313" key="2">
    <source>
        <dbReference type="Proteomes" id="UP001217476"/>
    </source>
</evidence>
<evidence type="ECO:0000313" key="1">
    <source>
        <dbReference type="EMBL" id="WEK04151.1"/>
    </source>
</evidence>
<dbReference type="AlphaFoldDB" id="A0AAJ5VSS1"/>
<gene>
    <name evidence="1" type="ORF">P0Y65_18520</name>
</gene>
<dbReference type="Proteomes" id="UP001217476">
    <property type="component" value="Chromosome"/>
</dbReference>
<sequence>MIGWLLKKVAGTTEKPAVAQRPISPEHCALWHDVSRALDAKPRASK</sequence>
<organism evidence="1 2">
    <name type="scientific">Candidatus Devosia phytovorans</name>
    <dbReference type="NCBI Taxonomy" id="3121372"/>
    <lineage>
        <taxon>Bacteria</taxon>
        <taxon>Pseudomonadati</taxon>
        <taxon>Pseudomonadota</taxon>
        <taxon>Alphaproteobacteria</taxon>
        <taxon>Hyphomicrobiales</taxon>
        <taxon>Devosiaceae</taxon>
        <taxon>Devosia</taxon>
    </lineage>
</organism>
<accession>A0AAJ5VSS1</accession>
<protein>
    <submittedName>
        <fullName evidence="1">Uncharacterized protein</fullName>
    </submittedName>
</protein>
<name>A0AAJ5VSS1_9HYPH</name>
<reference evidence="1" key="1">
    <citation type="submission" date="2023-03" db="EMBL/GenBank/DDBJ databases">
        <title>Andean soil-derived lignocellulolytic bacterial consortium as a source of novel taxa and putative plastic-active enzymes.</title>
        <authorList>
            <person name="Diaz-Garcia L."/>
            <person name="Chuvochina M."/>
            <person name="Feuerriegel G."/>
            <person name="Bunk B."/>
            <person name="Sproer C."/>
            <person name="Streit W.R."/>
            <person name="Rodriguez L.M."/>
            <person name="Overmann J."/>
            <person name="Jimenez D.J."/>
        </authorList>
    </citation>
    <scope>NUCLEOTIDE SEQUENCE</scope>
    <source>
        <strain evidence="1">MAG 4196</strain>
    </source>
</reference>